<dbReference type="InterPro" id="IPR013766">
    <property type="entry name" value="Thioredoxin_domain"/>
</dbReference>
<dbReference type="GO" id="GO:0016491">
    <property type="term" value="F:oxidoreductase activity"/>
    <property type="evidence" value="ECO:0007669"/>
    <property type="project" value="InterPro"/>
</dbReference>
<sequence length="649" mass="75306">MKAFFTLLLSALSVAHFNAQSSLPSSVIGNWFLVDGSNTLELRVSDNYMMYESDFWNFKDPIKKGKEWHVNLSQPGKTRQIIIREVGDFLILEDGRIIKRLSKNKLGDDRQRMPNQSVWQDDFFKSSQVTLSGVVKPKGEMPLTASVIYNHAFSSGQQKFTVNVDEQGRFKIFFPLDNPQDIMFRVGEVFTMFLAEPDSKMAVFVDEEKAVSGIDGWYAESPISFMGALAKENEELRVVKPKYMKVRNYFENDSLQKALEPMEYLEYRLDLLKEHQNFYQNYFSENSPSRIVKEYSERNINLYAANDLMRYRWLHSADNGALTPIDLPEAYEAKVKDMIVDEPLNMLAGEFGDLMREFSMAMMPKERVAMHDYRIEQVYGFLKSKIISETGRAEIEEWKIEEKKREKHFGYVKLSDPLKARTEEFSKELLELNQKITWDDLLMRIDKLDPMSKSSIIATYIDESYFSRGNELPQVIWDKVKTLNLNSTARNVLERKYSDFVILKDKKFVNGVEIVDSEGDVLSQLKKTYPGKVVYIDVWATWCGPCITEFSHLPEIKANFKEDDNVVFVYLGAQSEKKSWETMVKKHELKGENFFLDDAQYAKFDQAVNITGFPTYMVITKEGKLIREGIKRPSAKKELVEQLKGFAKR</sequence>
<evidence type="ECO:0000256" key="1">
    <source>
        <dbReference type="ARBA" id="ARBA00004196"/>
    </source>
</evidence>
<dbReference type="GO" id="GO:0017004">
    <property type="term" value="P:cytochrome complex assembly"/>
    <property type="evidence" value="ECO:0007669"/>
    <property type="project" value="UniProtKB-KW"/>
</dbReference>
<dbReference type="RefSeq" id="WP_062593665.1">
    <property type="nucleotide sequence ID" value="NZ_LQZQ01000050.1"/>
</dbReference>
<feature type="chain" id="PRO_5007573761" description="Thioredoxin domain-containing protein" evidence="5">
    <location>
        <begin position="22"/>
        <end position="649"/>
    </location>
</feature>
<evidence type="ECO:0000313" key="7">
    <source>
        <dbReference type="EMBL" id="KYG71690.1"/>
    </source>
</evidence>
<dbReference type="STRING" id="279360.MB14_10255"/>
<protein>
    <recommendedName>
        <fullName evidence="6">Thioredoxin domain-containing protein</fullName>
    </recommendedName>
</protein>
<name>A0A150WYX9_ROSEK</name>
<gene>
    <name evidence="7" type="ORF">MB14_10255</name>
</gene>
<dbReference type="EMBL" id="LQZQ01000050">
    <property type="protein sequence ID" value="KYG71690.1"/>
    <property type="molecule type" value="Genomic_DNA"/>
</dbReference>
<dbReference type="PROSITE" id="PS51352">
    <property type="entry name" value="THIOREDOXIN_2"/>
    <property type="match status" value="1"/>
</dbReference>
<dbReference type="CDD" id="cd02966">
    <property type="entry name" value="TlpA_like_family"/>
    <property type="match status" value="1"/>
</dbReference>
<evidence type="ECO:0000313" key="8">
    <source>
        <dbReference type="Proteomes" id="UP000075583"/>
    </source>
</evidence>
<dbReference type="PANTHER" id="PTHR42852:SF6">
    <property type="entry name" value="THIOL:DISULFIDE INTERCHANGE PROTEIN DSBE"/>
    <property type="match status" value="1"/>
</dbReference>
<keyword evidence="8" id="KW-1185">Reference proteome</keyword>
<dbReference type="Proteomes" id="UP000075583">
    <property type="component" value="Unassembled WGS sequence"/>
</dbReference>
<comment type="caution">
    <text evidence="7">The sequence shown here is derived from an EMBL/GenBank/DDBJ whole genome shotgun (WGS) entry which is preliminary data.</text>
</comment>
<dbReference type="PANTHER" id="PTHR42852">
    <property type="entry name" value="THIOL:DISULFIDE INTERCHANGE PROTEIN DSBE"/>
    <property type="match status" value="1"/>
</dbReference>
<feature type="signal peptide" evidence="5">
    <location>
        <begin position="1"/>
        <end position="21"/>
    </location>
</feature>
<keyword evidence="4" id="KW-0676">Redox-active center</keyword>
<keyword evidence="5" id="KW-0732">Signal</keyword>
<comment type="subcellular location">
    <subcellularLocation>
        <location evidence="1">Cell envelope</location>
    </subcellularLocation>
</comment>
<evidence type="ECO:0000256" key="3">
    <source>
        <dbReference type="ARBA" id="ARBA00023157"/>
    </source>
</evidence>
<dbReference type="Pfam" id="PF08534">
    <property type="entry name" value="Redoxin"/>
    <property type="match status" value="1"/>
</dbReference>
<keyword evidence="2" id="KW-0201">Cytochrome c-type biogenesis</keyword>
<organism evidence="7 8">
    <name type="scientific">Roseivirga ehrenbergii (strain DSM 102268 / JCM 13514 / KCTC 12282 / NCIMB 14502 / KMM 6017)</name>
    <dbReference type="NCBI Taxonomy" id="279360"/>
    <lineage>
        <taxon>Bacteria</taxon>
        <taxon>Pseudomonadati</taxon>
        <taxon>Bacteroidota</taxon>
        <taxon>Cytophagia</taxon>
        <taxon>Cytophagales</taxon>
        <taxon>Roseivirgaceae</taxon>
        <taxon>Roseivirga</taxon>
    </lineage>
</organism>
<evidence type="ECO:0000259" key="6">
    <source>
        <dbReference type="PROSITE" id="PS51352"/>
    </source>
</evidence>
<dbReference type="InterPro" id="IPR036249">
    <property type="entry name" value="Thioredoxin-like_sf"/>
</dbReference>
<evidence type="ECO:0000256" key="5">
    <source>
        <dbReference type="SAM" id="SignalP"/>
    </source>
</evidence>
<evidence type="ECO:0000256" key="2">
    <source>
        <dbReference type="ARBA" id="ARBA00022748"/>
    </source>
</evidence>
<accession>A0A150WYX9</accession>
<dbReference type="AlphaFoldDB" id="A0A150WYX9"/>
<proteinExistence type="predicted"/>
<dbReference type="OrthoDB" id="6399635at2"/>
<keyword evidence="3" id="KW-1015">Disulfide bond</keyword>
<dbReference type="GO" id="GO:0030313">
    <property type="term" value="C:cell envelope"/>
    <property type="evidence" value="ECO:0007669"/>
    <property type="project" value="UniProtKB-SubCell"/>
</dbReference>
<feature type="domain" description="Thioredoxin" evidence="6">
    <location>
        <begin position="503"/>
        <end position="648"/>
    </location>
</feature>
<dbReference type="InterPro" id="IPR050553">
    <property type="entry name" value="Thioredoxin_ResA/DsbE_sf"/>
</dbReference>
<dbReference type="SUPFAM" id="SSF52833">
    <property type="entry name" value="Thioredoxin-like"/>
    <property type="match status" value="1"/>
</dbReference>
<evidence type="ECO:0000256" key="4">
    <source>
        <dbReference type="ARBA" id="ARBA00023284"/>
    </source>
</evidence>
<reference evidence="7" key="1">
    <citation type="submission" date="2016-01" db="EMBL/GenBank/DDBJ databases">
        <title>Genome sequencing of Roseivirga ehrenbergii KMM 6017.</title>
        <authorList>
            <person name="Selvaratnam C."/>
            <person name="Thevarajoo S."/>
            <person name="Goh K.M."/>
            <person name="Ee R."/>
            <person name="Chan K.-G."/>
            <person name="Chong C.S."/>
        </authorList>
    </citation>
    <scope>NUCLEOTIDE SEQUENCE [LARGE SCALE GENOMIC DNA]</scope>
    <source>
        <strain evidence="7">KMM 6017</strain>
    </source>
</reference>
<dbReference type="Gene3D" id="3.40.30.10">
    <property type="entry name" value="Glutaredoxin"/>
    <property type="match status" value="1"/>
</dbReference>
<dbReference type="InterPro" id="IPR013740">
    <property type="entry name" value="Redoxin"/>
</dbReference>